<gene>
    <name evidence="15" type="primary">LOC112464849</name>
</gene>
<dbReference type="InterPro" id="IPR001128">
    <property type="entry name" value="Cyt_P450"/>
</dbReference>
<evidence type="ECO:0000256" key="10">
    <source>
        <dbReference type="ARBA" id="ARBA00023002"/>
    </source>
</evidence>
<keyword evidence="14" id="KW-1185">Reference proteome</keyword>
<keyword evidence="10" id="KW-0560">Oxidoreductase</keyword>
<evidence type="ECO:0000256" key="11">
    <source>
        <dbReference type="ARBA" id="ARBA00023004"/>
    </source>
</evidence>
<dbReference type="RefSeq" id="XP_024887863.1">
    <property type="nucleotide sequence ID" value="XM_025032095.1"/>
</dbReference>
<keyword evidence="8" id="KW-0256">Endoplasmic reticulum</keyword>
<keyword evidence="7" id="KW-0479">Metal-binding</keyword>
<evidence type="ECO:0000313" key="14">
    <source>
        <dbReference type="Proteomes" id="UP000504618"/>
    </source>
</evidence>
<evidence type="ECO:0000256" key="5">
    <source>
        <dbReference type="ARBA" id="ARBA00010617"/>
    </source>
</evidence>
<dbReference type="InterPro" id="IPR050196">
    <property type="entry name" value="Cytochrome_P450_Monoox"/>
</dbReference>
<protein>
    <submittedName>
        <fullName evidence="15">Cytochrome P450 4V2-like</fullName>
    </submittedName>
</protein>
<dbReference type="Proteomes" id="UP000504618">
    <property type="component" value="Unplaced"/>
</dbReference>
<keyword evidence="13" id="KW-0472">Membrane</keyword>
<keyword evidence="6" id="KW-0349">Heme</keyword>
<comment type="function">
    <text evidence="2">May be involved in the metabolism of insect hormones and in the breakdown of synthetic insecticides.</text>
</comment>
<evidence type="ECO:0000256" key="8">
    <source>
        <dbReference type="ARBA" id="ARBA00022824"/>
    </source>
</evidence>
<evidence type="ECO:0000256" key="7">
    <source>
        <dbReference type="ARBA" id="ARBA00022723"/>
    </source>
</evidence>
<evidence type="ECO:0000256" key="9">
    <source>
        <dbReference type="ARBA" id="ARBA00022848"/>
    </source>
</evidence>
<dbReference type="GO" id="GO:0016705">
    <property type="term" value="F:oxidoreductase activity, acting on paired donors, with incorporation or reduction of molecular oxygen"/>
    <property type="evidence" value="ECO:0007669"/>
    <property type="project" value="InterPro"/>
</dbReference>
<dbReference type="InterPro" id="IPR036396">
    <property type="entry name" value="Cyt_P450_sf"/>
</dbReference>
<evidence type="ECO:0000256" key="12">
    <source>
        <dbReference type="ARBA" id="ARBA00023033"/>
    </source>
</evidence>
<comment type="subcellular location">
    <subcellularLocation>
        <location evidence="4">Endoplasmic reticulum membrane</location>
        <topology evidence="4">Peripheral membrane protein</topology>
    </subcellularLocation>
    <subcellularLocation>
        <location evidence="3">Microsome membrane</location>
        <topology evidence="3">Peripheral membrane protein</topology>
    </subcellularLocation>
</comment>
<comment type="similarity">
    <text evidence="5">Belongs to the cytochrome P450 family.</text>
</comment>
<evidence type="ECO:0000256" key="4">
    <source>
        <dbReference type="ARBA" id="ARBA00004406"/>
    </source>
</evidence>
<accession>A0A6J1R164</accession>
<keyword evidence="9" id="KW-0492">Microsome</keyword>
<dbReference type="Gene3D" id="1.10.630.10">
    <property type="entry name" value="Cytochrome P450"/>
    <property type="match status" value="1"/>
</dbReference>
<evidence type="ECO:0000256" key="1">
    <source>
        <dbReference type="ARBA" id="ARBA00001971"/>
    </source>
</evidence>
<evidence type="ECO:0000313" key="15">
    <source>
        <dbReference type="RefSeq" id="XP_024887863.1"/>
    </source>
</evidence>
<dbReference type="OrthoDB" id="7697964at2759"/>
<dbReference type="GeneID" id="112464849"/>
<comment type="cofactor">
    <cofactor evidence="1">
        <name>heme</name>
        <dbReference type="ChEBI" id="CHEBI:30413"/>
    </cofactor>
</comment>
<name>A0A6J1R164_9HYME</name>
<dbReference type="GO" id="GO:0005506">
    <property type="term" value="F:iron ion binding"/>
    <property type="evidence" value="ECO:0007669"/>
    <property type="project" value="InterPro"/>
</dbReference>
<dbReference type="PANTHER" id="PTHR24291">
    <property type="entry name" value="CYTOCHROME P450 FAMILY 4"/>
    <property type="match status" value="1"/>
</dbReference>
<reference evidence="15" key="1">
    <citation type="submission" date="2025-08" db="UniProtKB">
        <authorList>
            <consortium name="RefSeq"/>
        </authorList>
    </citation>
    <scope>IDENTIFICATION</scope>
    <source>
        <tissue evidence="15">Whole body</tissue>
    </source>
</reference>
<dbReference type="PANTHER" id="PTHR24291:SF189">
    <property type="entry name" value="CYTOCHROME P450 4C3-RELATED"/>
    <property type="match status" value="1"/>
</dbReference>
<dbReference type="AlphaFoldDB" id="A0A6J1R164"/>
<dbReference type="GO" id="GO:0005789">
    <property type="term" value="C:endoplasmic reticulum membrane"/>
    <property type="evidence" value="ECO:0007669"/>
    <property type="project" value="UniProtKB-SubCell"/>
</dbReference>
<evidence type="ECO:0000256" key="3">
    <source>
        <dbReference type="ARBA" id="ARBA00004174"/>
    </source>
</evidence>
<dbReference type="GO" id="GO:0020037">
    <property type="term" value="F:heme binding"/>
    <property type="evidence" value="ECO:0007669"/>
    <property type="project" value="InterPro"/>
</dbReference>
<sequence>FLDVILKVTEDYSSPFQFWFGSKLLIGIYEPDDVKTILQSKNCIDKSILYKVIPLLGMGLVTAPESIWTRMRKLTAPTFSSMMLRNFFNIFVEQSAIFTHQLEKDDLSGNEIILQEQISHCAWRIACGKIT</sequence>
<evidence type="ECO:0000256" key="2">
    <source>
        <dbReference type="ARBA" id="ARBA00003690"/>
    </source>
</evidence>
<evidence type="ECO:0000256" key="6">
    <source>
        <dbReference type="ARBA" id="ARBA00022617"/>
    </source>
</evidence>
<dbReference type="Pfam" id="PF00067">
    <property type="entry name" value="p450"/>
    <property type="match status" value="1"/>
</dbReference>
<feature type="non-terminal residue" evidence="15">
    <location>
        <position position="1"/>
    </location>
</feature>
<dbReference type="SUPFAM" id="SSF48264">
    <property type="entry name" value="Cytochrome P450"/>
    <property type="match status" value="1"/>
</dbReference>
<organism evidence="14 15">
    <name type="scientific">Temnothorax curvispinosus</name>
    <dbReference type="NCBI Taxonomy" id="300111"/>
    <lineage>
        <taxon>Eukaryota</taxon>
        <taxon>Metazoa</taxon>
        <taxon>Ecdysozoa</taxon>
        <taxon>Arthropoda</taxon>
        <taxon>Hexapoda</taxon>
        <taxon>Insecta</taxon>
        <taxon>Pterygota</taxon>
        <taxon>Neoptera</taxon>
        <taxon>Endopterygota</taxon>
        <taxon>Hymenoptera</taxon>
        <taxon>Apocrita</taxon>
        <taxon>Aculeata</taxon>
        <taxon>Formicoidea</taxon>
        <taxon>Formicidae</taxon>
        <taxon>Myrmicinae</taxon>
        <taxon>Temnothorax</taxon>
    </lineage>
</organism>
<proteinExistence type="inferred from homology"/>
<keyword evidence="11" id="KW-0408">Iron</keyword>
<keyword evidence="12" id="KW-0503">Monooxygenase</keyword>
<evidence type="ECO:0000256" key="13">
    <source>
        <dbReference type="ARBA" id="ARBA00023136"/>
    </source>
</evidence>
<dbReference type="GO" id="GO:0004497">
    <property type="term" value="F:monooxygenase activity"/>
    <property type="evidence" value="ECO:0007669"/>
    <property type="project" value="UniProtKB-KW"/>
</dbReference>